<gene>
    <name evidence="15" type="ORF">LVJ77_10765</name>
</gene>
<dbReference type="CDD" id="cd18807">
    <property type="entry name" value="SF1_C_UvrD"/>
    <property type="match status" value="1"/>
</dbReference>
<dbReference type="SUPFAM" id="SSF52540">
    <property type="entry name" value="P-loop containing nucleoside triphosphate hydrolases"/>
    <property type="match status" value="1"/>
</dbReference>
<dbReference type="GO" id="GO:0043138">
    <property type="term" value="F:3'-5' DNA helicase activity"/>
    <property type="evidence" value="ECO:0007669"/>
    <property type="project" value="UniProtKB-EC"/>
</dbReference>
<dbReference type="KEGG" id="ckh:LVJ77_10765"/>
<evidence type="ECO:0000256" key="3">
    <source>
        <dbReference type="ARBA" id="ARBA00022801"/>
    </source>
</evidence>
<dbReference type="InterPro" id="IPR000212">
    <property type="entry name" value="DNA_helicase_UvrD/REP"/>
</dbReference>
<dbReference type="InterPro" id="IPR013986">
    <property type="entry name" value="DExx_box_DNA_helicase_dom_sf"/>
</dbReference>
<dbReference type="EMBL" id="CP091521">
    <property type="protein sequence ID" value="XHH50227.1"/>
    <property type="molecule type" value="Genomic_DNA"/>
</dbReference>
<dbReference type="InterPro" id="IPR014016">
    <property type="entry name" value="UvrD-like_ATP-bd"/>
</dbReference>
<dbReference type="PANTHER" id="PTHR11070">
    <property type="entry name" value="UVRD / RECB / PCRA DNA HELICASE FAMILY MEMBER"/>
    <property type="match status" value="1"/>
</dbReference>
<evidence type="ECO:0000256" key="11">
    <source>
        <dbReference type="ARBA" id="ARBA00048988"/>
    </source>
</evidence>
<dbReference type="PROSITE" id="PS51217">
    <property type="entry name" value="UVRD_HELICASE_CTER"/>
    <property type="match status" value="1"/>
</dbReference>
<dbReference type="InterPro" id="IPR014017">
    <property type="entry name" value="DNA_helicase_UvrD-like_C"/>
</dbReference>
<evidence type="ECO:0000256" key="1">
    <source>
        <dbReference type="ARBA" id="ARBA00009922"/>
    </source>
</evidence>
<keyword evidence="16" id="KW-1185">Reference proteome</keyword>
<dbReference type="Gene3D" id="1.10.486.10">
    <property type="entry name" value="PCRA, domain 4"/>
    <property type="match status" value="1"/>
</dbReference>
<comment type="similarity">
    <text evidence="1">Belongs to the helicase family. UvrD subfamily.</text>
</comment>
<keyword evidence="7" id="KW-0413">Isomerase</keyword>
<dbReference type="PROSITE" id="PS51198">
    <property type="entry name" value="UVRD_HELICASE_ATP_BIND"/>
    <property type="match status" value="1"/>
</dbReference>
<evidence type="ECO:0000256" key="10">
    <source>
        <dbReference type="ARBA" id="ARBA00034923"/>
    </source>
</evidence>
<dbReference type="Gene3D" id="3.40.50.300">
    <property type="entry name" value="P-loop containing nucleotide triphosphate hydrolases"/>
    <property type="match status" value="2"/>
</dbReference>
<dbReference type="GO" id="GO:0005524">
    <property type="term" value="F:ATP binding"/>
    <property type="evidence" value="ECO:0007669"/>
    <property type="project" value="UniProtKB-UniRule"/>
</dbReference>
<reference evidence="15 16" key="1">
    <citation type="journal article" date="2022" name="Res Sq">
        <title>Evolution of multicellular longitudinally dividing oral cavity symbionts (Neisseriaceae).</title>
        <authorList>
            <person name="Nyongesa S."/>
            <person name="Weber P."/>
            <person name="Bernet E."/>
            <person name="Pullido F."/>
            <person name="Nieckarz M."/>
            <person name="Delaby M."/>
            <person name="Nieves C."/>
            <person name="Viehboeck T."/>
            <person name="Krause N."/>
            <person name="Rivera-Millot A."/>
            <person name="Nakamura A."/>
            <person name="Vischer N."/>
            <person name="VanNieuwenhze M."/>
            <person name="Brun Y."/>
            <person name="Cava F."/>
            <person name="Bulgheresi S."/>
            <person name="Veyrier F."/>
        </authorList>
    </citation>
    <scope>NUCLEOTIDE SEQUENCE [LARGE SCALE GENOMIC DNA]</scope>
    <source>
        <strain evidence="15 16">17694</strain>
    </source>
</reference>
<evidence type="ECO:0000313" key="16">
    <source>
        <dbReference type="Proteomes" id="UP000831534"/>
    </source>
</evidence>
<dbReference type="InterPro" id="IPR027417">
    <property type="entry name" value="P-loop_NTPase"/>
</dbReference>
<keyword evidence="5 12" id="KW-0067">ATP-binding</keyword>
<dbReference type="AlphaFoldDB" id="A0ABD8B887"/>
<keyword evidence="3 12" id="KW-0378">Hydrolase</keyword>
<sequence>MFEEDFAQTPLLSGLNPEQLAAVTYPAEPLLILAGAGSGKTRVLTTRIAWLLHTAQAQPHNVLAVTFTNKAAKEMRTRLGAMVSHSLRRMWLGTFHGLCHRFLRIHHREADLPPSFQVLDSADQLALIKRLLKQAGISEEAVVPRVLQGFINAQKENGLRAADLDAPDPHTKRLIACYADYEQTCRREGTADFAELLLRAYEVLNARPELLAHYQSRFTHILVDEFQDTNALQYRWLTLLAGGGAALCAVGDDDQSIYRFRGARVGNMADLMTAFGIDAPVKLEQNYRSAGNILAAANAVIARNRKRLGKNLRTGAGAGEPIRFYSAADDAAEARFIAGEIQALRQEGLPLAHMAVLYRSNAQSRILEQTLFAERIPYRIYGGLRFYERAEIKHALAYLRLAVHRDDDHALLRIINMPPRGIGARTVEQIQQQAQSAGVSLFAAAVQLAGASAKIAAFVRLIHDLHERAQVADLAELTAYTVAASGLHDYFAKQKIPAERERTENLDELVNAARFFRPEEAAGWDGVSADTAGVAAVAAFLGHAALEAGDNQADGGQDAVQLMTVHAAKGLEFDAVFVSGLEEGRFPGEQSLGDAEAIEEERRLMYVALTRAKRRLYLSMAQQRMLHGMTRTGVPSRFVGEIPENLLHFLSPKPARRGAGHFDRFGAAQTAAAGGGFYAGLRVRHTKFGKGVVLAAREAGGSVRVKVNFGSAGIKELDTAFARLEMED</sequence>
<evidence type="ECO:0000256" key="12">
    <source>
        <dbReference type="PROSITE-ProRule" id="PRU00560"/>
    </source>
</evidence>
<dbReference type="GO" id="GO:0016787">
    <property type="term" value="F:hydrolase activity"/>
    <property type="evidence" value="ECO:0007669"/>
    <property type="project" value="UniProtKB-UniRule"/>
</dbReference>
<dbReference type="Pfam" id="PF00580">
    <property type="entry name" value="UvrD-helicase"/>
    <property type="match status" value="1"/>
</dbReference>
<dbReference type="Gene3D" id="1.10.10.160">
    <property type="match status" value="1"/>
</dbReference>
<feature type="domain" description="UvrD-like helicase ATP-binding" evidence="13">
    <location>
        <begin position="13"/>
        <end position="290"/>
    </location>
</feature>
<comment type="catalytic activity">
    <reaction evidence="8">
        <text>Couples ATP hydrolysis with the unwinding of duplex DNA by translocating in the 3'-5' direction.</text>
        <dbReference type="EC" id="5.6.2.4"/>
    </reaction>
</comment>
<keyword evidence="2 12" id="KW-0547">Nucleotide-binding</keyword>
<evidence type="ECO:0000256" key="8">
    <source>
        <dbReference type="ARBA" id="ARBA00034617"/>
    </source>
</evidence>
<feature type="domain" description="UvrD-like helicase C-terminal" evidence="14">
    <location>
        <begin position="291"/>
        <end position="570"/>
    </location>
</feature>
<evidence type="ECO:0000256" key="9">
    <source>
        <dbReference type="ARBA" id="ARBA00034808"/>
    </source>
</evidence>
<keyword evidence="6" id="KW-0238">DNA-binding</keyword>
<feature type="binding site" evidence="12">
    <location>
        <begin position="34"/>
        <end position="41"/>
    </location>
    <ligand>
        <name>ATP</name>
        <dbReference type="ChEBI" id="CHEBI:30616"/>
    </ligand>
</feature>
<evidence type="ECO:0000256" key="6">
    <source>
        <dbReference type="ARBA" id="ARBA00023125"/>
    </source>
</evidence>
<dbReference type="Pfam" id="PF21196">
    <property type="entry name" value="PcrA_UvrD_tudor"/>
    <property type="match status" value="1"/>
</dbReference>
<protein>
    <recommendedName>
        <fullName evidence="9">DNA 3'-5' helicase</fullName>
        <ecNumber evidence="9">5.6.2.4</ecNumber>
    </recommendedName>
    <alternativeName>
        <fullName evidence="10">DNA 3'-5' helicase II</fullName>
    </alternativeName>
</protein>
<evidence type="ECO:0000256" key="2">
    <source>
        <dbReference type="ARBA" id="ARBA00022741"/>
    </source>
</evidence>
<evidence type="ECO:0000256" key="4">
    <source>
        <dbReference type="ARBA" id="ARBA00022806"/>
    </source>
</evidence>
<name>A0ABD8B887_9NEIS</name>
<dbReference type="RefSeq" id="WP_027010247.1">
    <property type="nucleotide sequence ID" value="NZ_CP091521.1"/>
</dbReference>
<evidence type="ECO:0000259" key="14">
    <source>
        <dbReference type="PROSITE" id="PS51217"/>
    </source>
</evidence>
<dbReference type="PANTHER" id="PTHR11070:SF2">
    <property type="entry name" value="ATP-DEPENDENT DNA HELICASE SRS2"/>
    <property type="match status" value="1"/>
</dbReference>
<keyword evidence="4 12" id="KW-0347">Helicase</keyword>
<evidence type="ECO:0000313" key="15">
    <source>
        <dbReference type="EMBL" id="XHH50227.1"/>
    </source>
</evidence>
<evidence type="ECO:0000256" key="7">
    <source>
        <dbReference type="ARBA" id="ARBA00023235"/>
    </source>
</evidence>
<evidence type="ECO:0000256" key="5">
    <source>
        <dbReference type="ARBA" id="ARBA00022840"/>
    </source>
</evidence>
<organism evidence="15 16">
    <name type="scientific">Conchiformibius kuhniae</name>
    <dbReference type="NCBI Taxonomy" id="211502"/>
    <lineage>
        <taxon>Bacteria</taxon>
        <taxon>Pseudomonadati</taxon>
        <taxon>Pseudomonadota</taxon>
        <taxon>Betaproteobacteria</taxon>
        <taxon>Neisseriales</taxon>
        <taxon>Neisseriaceae</taxon>
        <taxon>Conchiformibius</taxon>
    </lineage>
</organism>
<evidence type="ECO:0000259" key="13">
    <source>
        <dbReference type="PROSITE" id="PS51198"/>
    </source>
</evidence>
<dbReference type="Proteomes" id="UP000831534">
    <property type="component" value="Chromosome"/>
</dbReference>
<comment type="catalytic activity">
    <reaction evidence="11">
        <text>ATP + H2O = ADP + phosphate + H(+)</text>
        <dbReference type="Rhea" id="RHEA:13065"/>
        <dbReference type="ChEBI" id="CHEBI:15377"/>
        <dbReference type="ChEBI" id="CHEBI:15378"/>
        <dbReference type="ChEBI" id="CHEBI:30616"/>
        <dbReference type="ChEBI" id="CHEBI:43474"/>
        <dbReference type="ChEBI" id="CHEBI:456216"/>
        <dbReference type="EC" id="5.6.2.4"/>
    </reaction>
</comment>
<dbReference type="EC" id="5.6.2.4" evidence="9"/>
<dbReference type="CDD" id="cd17932">
    <property type="entry name" value="DEXQc_UvrD"/>
    <property type="match status" value="1"/>
</dbReference>
<proteinExistence type="inferred from homology"/>
<dbReference type="GO" id="GO:0003677">
    <property type="term" value="F:DNA binding"/>
    <property type="evidence" value="ECO:0007669"/>
    <property type="project" value="UniProtKB-KW"/>
</dbReference>
<dbReference type="Pfam" id="PF13361">
    <property type="entry name" value="UvrD_C"/>
    <property type="match status" value="1"/>
</dbReference>
<accession>A0ABD8B887</accession>